<dbReference type="NCBIfam" id="TIGR03109">
    <property type="entry name" value="exosort_XrtA"/>
    <property type="match status" value="1"/>
</dbReference>
<dbReference type="InterPro" id="IPR014263">
    <property type="entry name" value="Methanolan_biosynth_EpsI"/>
</dbReference>
<feature type="domain" description="Methanolan biosynthesis EpsI" evidence="9">
    <location>
        <begin position="306"/>
        <end position="492"/>
    </location>
</feature>
<reference evidence="10 11" key="1">
    <citation type="submission" date="2020-11" db="EMBL/GenBank/DDBJ databases">
        <title>The genome sequence of Novosphingobium sp. 1Y9A.</title>
        <authorList>
            <person name="Liu Y."/>
        </authorList>
    </citation>
    <scope>NUCLEOTIDE SEQUENCE [LARGE SCALE GENOMIC DNA]</scope>
    <source>
        <strain evidence="10 11">1Y9A</strain>
    </source>
</reference>
<dbReference type="InterPro" id="IPR019127">
    <property type="entry name" value="Exosortase"/>
</dbReference>
<dbReference type="InterPro" id="IPR017540">
    <property type="entry name" value="Exosortase-1"/>
</dbReference>
<evidence type="ECO:0000256" key="6">
    <source>
        <dbReference type="ARBA" id="ARBA00022989"/>
    </source>
</evidence>
<dbReference type="NCBIfam" id="TIGR02914">
    <property type="entry name" value="EpsI_fam"/>
    <property type="match status" value="1"/>
</dbReference>
<keyword evidence="5 10" id="KW-0378">Hydrolase</keyword>
<name>A0ABS0HDH0_9SPHN</name>
<accession>A0ABS0HDH0</accession>
<gene>
    <name evidence="10" type="primary">xrtA</name>
    <name evidence="10" type="ORF">I2488_04835</name>
</gene>
<dbReference type="Proteomes" id="UP000600799">
    <property type="component" value="Unassembled WGS sequence"/>
</dbReference>
<dbReference type="EC" id="3.4.22.-" evidence="10"/>
<feature type="transmembrane region" description="Helical" evidence="8">
    <location>
        <begin position="68"/>
        <end position="85"/>
    </location>
</feature>
<dbReference type="InterPro" id="IPR013426">
    <property type="entry name" value="EpsH-like"/>
</dbReference>
<keyword evidence="11" id="KW-1185">Reference proteome</keyword>
<feature type="transmembrane region" description="Helical" evidence="8">
    <location>
        <begin position="247"/>
        <end position="268"/>
    </location>
</feature>
<evidence type="ECO:0000313" key="10">
    <source>
        <dbReference type="EMBL" id="MBF9150319.1"/>
    </source>
</evidence>
<dbReference type="Pfam" id="PF09721">
    <property type="entry name" value="Exosortase_EpsH"/>
    <property type="match status" value="1"/>
</dbReference>
<organism evidence="10 11">
    <name type="scientific">Novosphingobium jiangmenense</name>
    <dbReference type="NCBI Taxonomy" id="2791981"/>
    <lineage>
        <taxon>Bacteria</taxon>
        <taxon>Pseudomonadati</taxon>
        <taxon>Pseudomonadota</taxon>
        <taxon>Alphaproteobacteria</taxon>
        <taxon>Sphingomonadales</taxon>
        <taxon>Sphingomonadaceae</taxon>
        <taxon>Novosphingobium</taxon>
    </lineage>
</organism>
<feature type="transmembrane region" description="Helical" evidence="8">
    <location>
        <begin position="39"/>
        <end position="56"/>
    </location>
</feature>
<feature type="transmembrane region" description="Helical" evidence="8">
    <location>
        <begin position="182"/>
        <end position="200"/>
    </location>
</feature>
<evidence type="ECO:0000256" key="1">
    <source>
        <dbReference type="ARBA" id="ARBA00004651"/>
    </source>
</evidence>
<evidence type="ECO:0000256" key="2">
    <source>
        <dbReference type="ARBA" id="ARBA00022475"/>
    </source>
</evidence>
<evidence type="ECO:0000256" key="5">
    <source>
        <dbReference type="ARBA" id="ARBA00022801"/>
    </source>
</evidence>
<evidence type="ECO:0000259" key="9">
    <source>
        <dbReference type="Pfam" id="PF11984"/>
    </source>
</evidence>
<sequence length="504" mass="54471">MPATWKRALSMLALAWAGNIALFASDWQAMFLQWWDSSTYNHVLLIPFILGWLISLRWKEVEKLVPQGWWPGLVLFAGAGFLWLLGDFAGLSLATQLGVVLMAQASVLTLLGPRVSAALLFPLAYMLFLVPAGDELIPALQTITARITMALLDLANVPAHIEGVFITTPGGYFEVAEACSGVKFLIAMIAYGALVANVCFASWSRRAAFMALSVAMPILANGVRAWGTIFIAEHRGIAFAAGFDHIFYGWIFFAVVMALVMALAWRFFDRGIDDRMVDAEAIAGNPLLAGLAALSIRPAGALVGMAALALVFTGWGAWANRMEAQVPARIDFPQIPGWRQIDYAPQAAWKPLHTGASHVLLGRFRDRSGHVVDVSFALYATQGDGHEAGGFGQGAIPLDSGWAWERSSPPVAGGQAERIQTAGPVHRLAETFYRSGNLFTGSNSHLKLQNILDRLLLREQTTAALILSSEDGIPGQPAADQSLRAFIDATGPLDAWMDRVASGR</sequence>
<evidence type="ECO:0000256" key="7">
    <source>
        <dbReference type="ARBA" id="ARBA00023136"/>
    </source>
</evidence>
<feature type="transmembrane region" description="Helical" evidence="8">
    <location>
        <begin position="299"/>
        <end position="318"/>
    </location>
</feature>
<keyword evidence="3" id="KW-0645">Protease</keyword>
<keyword evidence="4 8" id="KW-0812">Transmembrane</keyword>
<dbReference type="InterPro" id="IPR026392">
    <property type="entry name" value="Exo/Archaeosortase_dom"/>
</dbReference>
<evidence type="ECO:0000256" key="3">
    <source>
        <dbReference type="ARBA" id="ARBA00022670"/>
    </source>
</evidence>
<comment type="subcellular location">
    <subcellularLocation>
        <location evidence="1">Cell membrane</location>
        <topology evidence="1">Multi-pass membrane protein</topology>
    </subcellularLocation>
</comment>
<keyword evidence="6 8" id="KW-1133">Transmembrane helix</keyword>
<feature type="transmembrane region" description="Helical" evidence="8">
    <location>
        <begin position="207"/>
        <end position="227"/>
    </location>
</feature>
<dbReference type="NCBIfam" id="TIGR02602">
    <property type="entry name" value="8TM_EpsH"/>
    <property type="match status" value="1"/>
</dbReference>
<evidence type="ECO:0000256" key="4">
    <source>
        <dbReference type="ARBA" id="ARBA00022692"/>
    </source>
</evidence>
<evidence type="ECO:0000256" key="8">
    <source>
        <dbReference type="SAM" id="Phobius"/>
    </source>
</evidence>
<dbReference type="NCBIfam" id="TIGR04178">
    <property type="entry name" value="exo_archaeo"/>
    <property type="match status" value="1"/>
</dbReference>
<comment type="caution">
    <text evidence="10">The sequence shown here is derived from an EMBL/GenBank/DDBJ whole genome shotgun (WGS) entry which is preliminary data.</text>
</comment>
<protein>
    <submittedName>
        <fullName evidence="10">Exosortase A</fullName>
        <ecNumber evidence="10">3.4.22.-</ecNumber>
    </submittedName>
</protein>
<dbReference type="Pfam" id="PF11984">
    <property type="entry name" value="DUF3485"/>
    <property type="match status" value="1"/>
</dbReference>
<proteinExistence type="predicted"/>
<feature type="transmembrane region" description="Helical" evidence="8">
    <location>
        <begin position="117"/>
        <end position="133"/>
    </location>
</feature>
<evidence type="ECO:0000313" key="11">
    <source>
        <dbReference type="Proteomes" id="UP000600799"/>
    </source>
</evidence>
<dbReference type="EMBL" id="JADQDC010000002">
    <property type="protein sequence ID" value="MBF9150319.1"/>
    <property type="molecule type" value="Genomic_DNA"/>
</dbReference>
<keyword evidence="2" id="KW-1003">Cell membrane</keyword>
<dbReference type="GO" id="GO:0016787">
    <property type="term" value="F:hydrolase activity"/>
    <property type="evidence" value="ECO:0007669"/>
    <property type="project" value="UniProtKB-KW"/>
</dbReference>
<keyword evidence="7 8" id="KW-0472">Membrane</keyword>